<evidence type="ECO:0008006" key="3">
    <source>
        <dbReference type="Google" id="ProtNLM"/>
    </source>
</evidence>
<geneLocation type="plasmid" evidence="2">
    <name>pam7 dna</name>
</geneLocation>
<dbReference type="Proteomes" id="UP000315115">
    <property type="component" value="Plasmid pAM7"/>
</dbReference>
<proteinExistence type="predicted"/>
<keyword evidence="1" id="KW-0614">Plasmid</keyword>
<gene>
    <name evidence="1" type="ORF">VroAM7_49020</name>
</gene>
<organism evidence="1 2">
    <name type="scientific">Vibrio rotiferianus</name>
    <dbReference type="NCBI Taxonomy" id="190895"/>
    <lineage>
        <taxon>Bacteria</taxon>
        <taxon>Pseudomonadati</taxon>
        <taxon>Pseudomonadota</taxon>
        <taxon>Gammaproteobacteria</taxon>
        <taxon>Vibrionales</taxon>
        <taxon>Vibrionaceae</taxon>
        <taxon>Vibrio</taxon>
    </lineage>
</organism>
<dbReference type="PROSITE" id="PS51257">
    <property type="entry name" value="PROKAR_LIPOPROTEIN"/>
    <property type="match status" value="1"/>
</dbReference>
<evidence type="ECO:0000313" key="1">
    <source>
        <dbReference type="EMBL" id="BBL92249.1"/>
    </source>
</evidence>
<name>A0A510IEV5_9VIBR</name>
<dbReference type="AlphaFoldDB" id="A0A510IEV5"/>
<dbReference type="RefSeq" id="WP_143694248.1">
    <property type="nucleotide sequence ID" value="NZ_AP019800.1"/>
</dbReference>
<reference evidence="2" key="1">
    <citation type="submission" date="2019-07" db="EMBL/GenBank/DDBJ databases">
        <title>Complete Genome Sequences of Vibrion rotiferianus strain AM7.</title>
        <authorList>
            <person name="Miyazaki K."/>
            <person name="Wiseschart A."/>
            <person name="Pootanakit K."/>
            <person name="Ishimori K."/>
            <person name="Kitahara K."/>
        </authorList>
    </citation>
    <scope>NUCLEOTIDE SEQUENCE [LARGE SCALE GENOMIC DNA]</scope>
    <source>
        <strain evidence="2">AM7</strain>
        <plasmid evidence="2">pam7 dna</plasmid>
    </source>
</reference>
<protein>
    <recommendedName>
        <fullName evidence="3">Lipoprotein</fullName>
    </recommendedName>
</protein>
<accession>A0A510IEV5</accession>
<dbReference type="EMBL" id="AP019800">
    <property type="protein sequence ID" value="BBL92249.1"/>
    <property type="molecule type" value="Genomic_DNA"/>
</dbReference>
<evidence type="ECO:0000313" key="2">
    <source>
        <dbReference type="Proteomes" id="UP000315115"/>
    </source>
</evidence>
<sequence>MTTIFKSILLLGFVLIQGCANKSNEPVTLAQKYDRFEEEDYTDWEQDEIYFEKMQSQQLGSIASHLILSFDETGEPFSDVYIEDTLGFKTHEKVYLASTFFTSFTNLSLASLLVMNNDSPSWGSPEYRAQLNYRRDTQNMSANSHFFSSIYSMEELEPYQGIEPKSAHHEIHLKTKSAFLNGLNGTIEALSQQGIECLPADYDPIEDGDNYTASRVFIRPLSQYEAGYHCSIDGEEYLLGMTSLVIKNAEGDYRVVSLLNLGKLADIYQIDSMAIMEATDWQGTMSTCRTCDEKYDRIVRISSKNQAKDWYKEFAKGSIYR</sequence>